<proteinExistence type="predicted"/>
<reference evidence="2" key="2">
    <citation type="submission" date="2022-03" db="EMBL/GenBank/DDBJ databases">
        <title>Draft title - Genomic analysis of global carrot germplasm unveils the trajectory of domestication and the origin of high carotenoid orange carrot.</title>
        <authorList>
            <person name="Iorizzo M."/>
            <person name="Ellison S."/>
            <person name="Senalik D."/>
            <person name="Macko-Podgorni A."/>
            <person name="Grzebelus D."/>
            <person name="Bostan H."/>
            <person name="Rolling W."/>
            <person name="Curaba J."/>
            <person name="Simon P."/>
        </authorList>
    </citation>
    <scope>NUCLEOTIDE SEQUENCE</scope>
    <source>
        <tissue evidence="2">Leaf</tissue>
    </source>
</reference>
<dbReference type="PANTHER" id="PTHR36769">
    <property type="entry name" value="2,3-BISPHOSPHOGLYCERATE-DEPENDENT PHOSPHOGLYCERATE MUTASE"/>
    <property type="match status" value="1"/>
</dbReference>
<accession>A0AAF1BCK5</accession>
<sequence length="90" mass="9722">MTQKSSLFKGKKTKKIVPPSRHGKAPAIRKGKRAIKPSKVTKEMDASRELSKFINHCNEVKAATSATKEGGQLSIVKTLTEAASSAKKQS</sequence>
<feature type="region of interest" description="Disordered" evidence="1">
    <location>
        <begin position="1"/>
        <end position="31"/>
    </location>
</feature>
<dbReference type="EMBL" id="CP093351">
    <property type="protein sequence ID" value="WOH14719.1"/>
    <property type="molecule type" value="Genomic_DNA"/>
</dbReference>
<dbReference type="Pfam" id="PF09495">
    <property type="entry name" value="DUF2462"/>
    <property type="match status" value="1"/>
</dbReference>
<dbReference type="PANTHER" id="PTHR36769:SF1">
    <property type="entry name" value="2,3-BISPHOSPHOGLYCERATE-DEPENDENT PHOSPHOGLYCERATE MUTASE"/>
    <property type="match status" value="1"/>
</dbReference>
<keyword evidence="3" id="KW-1185">Reference proteome</keyword>
<gene>
    <name evidence="2" type="ORF">DCAR_0934241</name>
</gene>
<evidence type="ECO:0000313" key="3">
    <source>
        <dbReference type="Proteomes" id="UP000077755"/>
    </source>
</evidence>
<reference evidence="2" key="1">
    <citation type="journal article" date="2016" name="Nat. Genet.">
        <title>A high-quality carrot genome assembly provides new insights into carotenoid accumulation and asterid genome evolution.</title>
        <authorList>
            <person name="Iorizzo M."/>
            <person name="Ellison S."/>
            <person name="Senalik D."/>
            <person name="Zeng P."/>
            <person name="Satapoomin P."/>
            <person name="Huang J."/>
            <person name="Bowman M."/>
            <person name="Iovene M."/>
            <person name="Sanseverino W."/>
            <person name="Cavagnaro P."/>
            <person name="Yildiz M."/>
            <person name="Macko-Podgorni A."/>
            <person name="Moranska E."/>
            <person name="Grzebelus E."/>
            <person name="Grzebelus D."/>
            <person name="Ashrafi H."/>
            <person name="Zheng Z."/>
            <person name="Cheng S."/>
            <person name="Spooner D."/>
            <person name="Van Deynze A."/>
            <person name="Simon P."/>
        </authorList>
    </citation>
    <scope>NUCLEOTIDE SEQUENCE</scope>
    <source>
        <tissue evidence="2">Leaf</tissue>
    </source>
</reference>
<dbReference type="KEGG" id="dcr:108200726"/>
<evidence type="ECO:0000313" key="2">
    <source>
        <dbReference type="EMBL" id="WOH14719.1"/>
    </source>
</evidence>
<feature type="compositionally biased region" description="Basic residues" evidence="1">
    <location>
        <begin position="9"/>
        <end position="31"/>
    </location>
</feature>
<evidence type="ECO:0000256" key="1">
    <source>
        <dbReference type="SAM" id="MobiDB-lite"/>
    </source>
</evidence>
<dbReference type="InterPro" id="IPR019034">
    <property type="entry name" value="UPF0390"/>
</dbReference>
<dbReference type="Proteomes" id="UP000077755">
    <property type="component" value="Chromosome 9"/>
</dbReference>
<protein>
    <submittedName>
        <fullName evidence="2">Uncharacterized protein</fullName>
    </submittedName>
</protein>
<organism evidence="2 3">
    <name type="scientific">Daucus carota subsp. sativus</name>
    <name type="common">Carrot</name>
    <dbReference type="NCBI Taxonomy" id="79200"/>
    <lineage>
        <taxon>Eukaryota</taxon>
        <taxon>Viridiplantae</taxon>
        <taxon>Streptophyta</taxon>
        <taxon>Embryophyta</taxon>
        <taxon>Tracheophyta</taxon>
        <taxon>Spermatophyta</taxon>
        <taxon>Magnoliopsida</taxon>
        <taxon>eudicotyledons</taxon>
        <taxon>Gunneridae</taxon>
        <taxon>Pentapetalae</taxon>
        <taxon>asterids</taxon>
        <taxon>campanulids</taxon>
        <taxon>Apiales</taxon>
        <taxon>Apiaceae</taxon>
        <taxon>Apioideae</taxon>
        <taxon>Scandiceae</taxon>
        <taxon>Daucinae</taxon>
        <taxon>Daucus</taxon>
        <taxon>Daucus sect. Daucus</taxon>
    </lineage>
</organism>
<name>A0AAF1BCK5_DAUCS</name>
<dbReference type="AlphaFoldDB" id="A0AAF1BCK5"/>